<comment type="caution">
    <text evidence="1">The sequence shown here is derived from an EMBL/GenBank/DDBJ whole genome shotgun (WGS) entry which is preliminary data.</text>
</comment>
<evidence type="ECO:0000313" key="1">
    <source>
        <dbReference type="EMBL" id="KKN93679.1"/>
    </source>
</evidence>
<accession>A0A0F9UPV9</accession>
<protein>
    <submittedName>
        <fullName evidence="1">Uncharacterized protein</fullName>
    </submittedName>
</protein>
<name>A0A0F9UPV9_9ZZZZ</name>
<organism evidence="1">
    <name type="scientific">marine sediment metagenome</name>
    <dbReference type="NCBI Taxonomy" id="412755"/>
    <lineage>
        <taxon>unclassified sequences</taxon>
        <taxon>metagenomes</taxon>
        <taxon>ecological metagenomes</taxon>
    </lineage>
</organism>
<reference evidence="1" key="1">
    <citation type="journal article" date="2015" name="Nature">
        <title>Complex archaea that bridge the gap between prokaryotes and eukaryotes.</title>
        <authorList>
            <person name="Spang A."/>
            <person name="Saw J.H."/>
            <person name="Jorgensen S.L."/>
            <person name="Zaremba-Niedzwiedzka K."/>
            <person name="Martijn J."/>
            <person name="Lind A.E."/>
            <person name="van Eijk R."/>
            <person name="Schleper C."/>
            <person name="Guy L."/>
            <person name="Ettema T.J."/>
        </authorList>
    </citation>
    <scope>NUCLEOTIDE SEQUENCE</scope>
</reference>
<gene>
    <name evidence="1" type="ORF">LCGC14_0195120</name>
</gene>
<dbReference type="AlphaFoldDB" id="A0A0F9UPV9"/>
<sequence length="64" mass="7722">MVSNIEEINLKNTITAAVIKYLENKVSKEHQNFDHIDDMVDDLFDEYFTMFLDEFNSEMKTRHY</sequence>
<proteinExistence type="predicted"/>
<dbReference type="EMBL" id="LAZR01000084">
    <property type="protein sequence ID" value="KKN93679.1"/>
    <property type="molecule type" value="Genomic_DNA"/>
</dbReference>